<dbReference type="EMBL" id="SWKU01000015">
    <property type="protein sequence ID" value="KAF3000278.1"/>
    <property type="molecule type" value="Genomic_DNA"/>
</dbReference>
<evidence type="ECO:0000256" key="8">
    <source>
        <dbReference type="ARBA" id="ARBA00023136"/>
    </source>
</evidence>
<dbReference type="CDD" id="cd15859">
    <property type="entry name" value="SNARE_SYN8"/>
    <property type="match status" value="1"/>
</dbReference>
<reference evidence="12" key="1">
    <citation type="submission" date="2019-04" db="EMBL/GenBank/DDBJ databases">
        <title>Sequencing of skin fungus with MAO and IRED activity.</title>
        <authorList>
            <person name="Marsaioli A.J."/>
            <person name="Bonatto J.M.C."/>
            <person name="Reis Junior O."/>
        </authorList>
    </citation>
    <scope>NUCLEOTIDE SEQUENCE</scope>
    <source>
        <strain evidence="12">30M1</strain>
    </source>
</reference>
<dbReference type="InterPro" id="IPR000727">
    <property type="entry name" value="T_SNARE_dom"/>
</dbReference>
<evidence type="ECO:0000259" key="11">
    <source>
        <dbReference type="PROSITE" id="PS50192"/>
    </source>
</evidence>
<evidence type="ECO:0000313" key="13">
    <source>
        <dbReference type="Proteomes" id="UP000801428"/>
    </source>
</evidence>
<keyword evidence="6 10" id="KW-1133">Transmembrane helix</keyword>
<keyword evidence="5" id="KW-0653">Protein transport</keyword>
<feature type="region of interest" description="Disordered" evidence="9">
    <location>
        <begin position="141"/>
        <end position="160"/>
    </location>
</feature>
<evidence type="ECO:0000256" key="10">
    <source>
        <dbReference type="SAM" id="Phobius"/>
    </source>
</evidence>
<evidence type="ECO:0000256" key="3">
    <source>
        <dbReference type="ARBA" id="ARBA00022448"/>
    </source>
</evidence>
<evidence type="ECO:0000256" key="6">
    <source>
        <dbReference type="ARBA" id="ARBA00022989"/>
    </source>
</evidence>
<dbReference type="GO" id="GO:0061025">
    <property type="term" value="P:membrane fusion"/>
    <property type="evidence" value="ECO:0007669"/>
    <property type="project" value="UniProtKB-ARBA"/>
</dbReference>
<dbReference type="GO" id="GO:0016020">
    <property type="term" value="C:membrane"/>
    <property type="evidence" value="ECO:0007669"/>
    <property type="project" value="UniProtKB-SubCell"/>
</dbReference>
<evidence type="ECO:0000256" key="9">
    <source>
        <dbReference type="SAM" id="MobiDB-lite"/>
    </source>
</evidence>
<dbReference type="SMART" id="SM00397">
    <property type="entry name" value="t_SNARE"/>
    <property type="match status" value="1"/>
</dbReference>
<dbReference type="GO" id="GO:0006896">
    <property type="term" value="P:Golgi to vacuole transport"/>
    <property type="evidence" value="ECO:0007669"/>
    <property type="project" value="UniProtKB-ARBA"/>
</dbReference>
<evidence type="ECO:0000256" key="2">
    <source>
        <dbReference type="ARBA" id="ARBA00004308"/>
    </source>
</evidence>
<dbReference type="SUPFAM" id="SSF58038">
    <property type="entry name" value="SNARE fusion complex"/>
    <property type="match status" value="1"/>
</dbReference>
<feature type="compositionally biased region" description="Basic and acidic residues" evidence="9">
    <location>
        <begin position="143"/>
        <end position="152"/>
    </location>
</feature>
<evidence type="ECO:0000256" key="7">
    <source>
        <dbReference type="ARBA" id="ARBA00023054"/>
    </source>
</evidence>
<protein>
    <recommendedName>
        <fullName evidence="11">t-SNARE coiled-coil homology domain-containing protein</fullName>
    </recommendedName>
</protein>
<evidence type="ECO:0000256" key="4">
    <source>
        <dbReference type="ARBA" id="ARBA00022692"/>
    </source>
</evidence>
<feature type="transmembrane region" description="Helical" evidence="10">
    <location>
        <begin position="240"/>
        <end position="262"/>
    </location>
</feature>
<sequence>MATNPPQLFLLADHVKLSLLERQRAVSLGLPSHSQDSQISRSLEQLRAGIESLESQTEDTPDDSITSQLPRLRTQLSELSAQFSSASTSSTSPTLTEPNDPALSADFAAAASKPRHASKSVRFRDNDDADAAQDRSALFNQPYRDDPAHDPEAPPDQSHLDNQQIHEYHSQVLRDQDDQLDTLSASISRQRELSMQIGDELDGQVMLLDEVEEGVDRHDAQFRRARGRLDRFSRKARENWSLTVIIVLIVILVLLIVITNSISGTNPNRPPQDKGKGKAKLEFILGSKPSSASYDEDYLGDEDLEPFSSFPETKTRKKFPPRRDIPSLPARPQAIKRPATPLSLSPPQRDLQTVWQLPVVFLLGASRTFAPATDDMRPFSEAAEALWHLKLAKDGTFTRLLRELPAHDSGADNLHETACLNCQSGGKTCLSMRDPRHACLSCALQKRHMCGRLVNKEGGGLAVGIVPMPECERIGARRSDARYWMREV</sequence>
<keyword evidence="7" id="KW-0175">Coiled coil</keyword>
<accession>A0A9P4WAX0</accession>
<comment type="subcellular location">
    <subcellularLocation>
        <location evidence="2">Endomembrane system</location>
    </subcellularLocation>
    <subcellularLocation>
        <location evidence="1">Membrane</location>
        <topology evidence="1">Single-pass membrane protein</topology>
    </subcellularLocation>
</comment>
<proteinExistence type="predicted"/>
<dbReference type="PROSITE" id="PS50192">
    <property type="entry name" value="T_SNARE"/>
    <property type="match status" value="1"/>
</dbReference>
<feature type="region of interest" description="Disordered" evidence="9">
    <location>
        <begin position="79"/>
        <end position="129"/>
    </location>
</feature>
<keyword evidence="13" id="KW-1185">Reference proteome</keyword>
<evidence type="ECO:0000256" key="5">
    <source>
        <dbReference type="ARBA" id="ARBA00022927"/>
    </source>
</evidence>
<keyword evidence="3" id="KW-0813">Transport</keyword>
<feature type="compositionally biased region" description="Low complexity" evidence="9">
    <location>
        <begin position="79"/>
        <end position="111"/>
    </location>
</feature>
<dbReference type="GO" id="GO:0015031">
    <property type="term" value="P:protein transport"/>
    <property type="evidence" value="ECO:0007669"/>
    <property type="project" value="UniProtKB-KW"/>
</dbReference>
<dbReference type="PANTHER" id="PTHR12791">
    <property type="entry name" value="GOLGI SNARE BET1-RELATED"/>
    <property type="match status" value="1"/>
</dbReference>
<dbReference type="FunFam" id="1.20.5.110:FF:000060">
    <property type="entry name" value="SNARE complex subunit (Syn8)"/>
    <property type="match status" value="1"/>
</dbReference>
<dbReference type="OrthoDB" id="244190at2759"/>
<organism evidence="12 13">
    <name type="scientific">Curvularia kusanoi</name>
    <name type="common">Cochliobolus kusanoi</name>
    <dbReference type="NCBI Taxonomy" id="90978"/>
    <lineage>
        <taxon>Eukaryota</taxon>
        <taxon>Fungi</taxon>
        <taxon>Dikarya</taxon>
        <taxon>Ascomycota</taxon>
        <taxon>Pezizomycotina</taxon>
        <taxon>Dothideomycetes</taxon>
        <taxon>Pleosporomycetidae</taxon>
        <taxon>Pleosporales</taxon>
        <taxon>Pleosporineae</taxon>
        <taxon>Pleosporaceae</taxon>
        <taxon>Curvularia</taxon>
    </lineage>
</organism>
<gene>
    <name evidence="12" type="ORF">E8E13_008307</name>
</gene>
<dbReference type="GO" id="GO:0005768">
    <property type="term" value="C:endosome"/>
    <property type="evidence" value="ECO:0007669"/>
    <property type="project" value="UniProtKB-ARBA"/>
</dbReference>
<dbReference type="Gene3D" id="1.20.5.110">
    <property type="match status" value="1"/>
</dbReference>
<dbReference type="Pfam" id="PF05739">
    <property type="entry name" value="SNARE"/>
    <property type="match status" value="1"/>
</dbReference>
<dbReference type="AlphaFoldDB" id="A0A9P4WAX0"/>
<evidence type="ECO:0000313" key="12">
    <source>
        <dbReference type="EMBL" id="KAF3000278.1"/>
    </source>
</evidence>
<dbReference type="Proteomes" id="UP000801428">
    <property type="component" value="Unassembled WGS sequence"/>
</dbReference>
<comment type="caution">
    <text evidence="12">The sequence shown here is derived from an EMBL/GenBank/DDBJ whole genome shotgun (WGS) entry which is preliminary data.</text>
</comment>
<feature type="region of interest" description="Disordered" evidence="9">
    <location>
        <begin position="305"/>
        <end position="329"/>
    </location>
</feature>
<keyword evidence="8 10" id="KW-0472">Membrane</keyword>
<feature type="domain" description="T-SNARE coiled-coil homology" evidence="11">
    <location>
        <begin position="170"/>
        <end position="232"/>
    </location>
</feature>
<keyword evidence="4 10" id="KW-0812">Transmembrane</keyword>
<name>A0A9P4WAX0_CURKU</name>
<evidence type="ECO:0000256" key="1">
    <source>
        <dbReference type="ARBA" id="ARBA00004167"/>
    </source>
</evidence>